<feature type="region of interest" description="Disordered" evidence="1">
    <location>
        <begin position="121"/>
        <end position="141"/>
    </location>
</feature>
<evidence type="ECO:0000313" key="3">
    <source>
        <dbReference type="WBParaSite" id="nRc.2.0.1.t41965-RA"/>
    </source>
</evidence>
<protein>
    <submittedName>
        <fullName evidence="3">Uncharacterized protein</fullName>
    </submittedName>
</protein>
<feature type="region of interest" description="Disordered" evidence="1">
    <location>
        <begin position="216"/>
        <end position="235"/>
    </location>
</feature>
<dbReference type="Proteomes" id="UP000887565">
    <property type="component" value="Unplaced"/>
</dbReference>
<keyword evidence="2" id="KW-1185">Reference proteome</keyword>
<feature type="compositionally biased region" description="Basic and acidic residues" evidence="1">
    <location>
        <begin position="121"/>
        <end position="131"/>
    </location>
</feature>
<proteinExistence type="predicted"/>
<dbReference type="AlphaFoldDB" id="A0A915KWR4"/>
<organism evidence="2 3">
    <name type="scientific">Romanomermis culicivorax</name>
    <name type="common">Nematode worm</name>
    <dbReference type="NCBI Taxonomy" id="13658"/>
    <lineage>
        <taxon>Eukaryota</taxon>
        <taxon>Metazoa</taxon>
        <taxon>Ecdysozoa</taxon>
        <taxon>Nematoda</taxon>
        <taxon>Enoplea</taxon>
        <taxon>Dorylaimia</taxon>
        <taxon>Mermithida</taxon>
        <taxon>Mermithoidea</taxon>
        <taxon>Mermithidae</taxon>
        <taxon>Romanomermis</taxon>
    </lineage>
</organism>
<sequence>MQDDDLVSEATCLTDEKFEAVLKVLAESGSKSTSSNKVTSKEDHLVYKLKQKADAERQLEDELFSDGDYSSIEFDSKKLKKCTSHESYKKFSGIKSSNFSSVHVDAAVKFPFFNKTISRLSKNERSSHSENDTPSEQNLPSYCENEEHSTIVDETVTDSNLNTTLLSDKSSEYDLVPQGYEEKRFSKLQDVLKNHYDEIEMVDSIDLRKKATYTTNTTDSNGCHDKRRSNSQKDNRSKYCDNLLCEMSFYLIIFFLSSTTV</sequence>
<dbReference type="WBParaSite" id="nRc.2.0.1.t41965-RA">
    <property type="protein sequence ID" value="nRc.2.0.1.t41965-RA"/>
    <property type="gene ID" value="nRc.2.0.1.g41965"/>
</dbReference>
<evidence type="ECO:0000256" key="1">
    <source>
        <dbReference type="SAM" id="MobiDB-lite"/>
    </source>
</evidence>
<accession>A0A915KWR4</accession>
<reference evidence="3" key="1">
    <citation type="submission" date="2022-11" db="UniProtKB">
        <authorList>
            <consortium name="WormBaseParasite"/>
        </authorList>
    </citation>
    <scope>IDENTIFICATION</scope>
</reference>
<name>A0A915KWR4_ROMCU</name>
<evidence type="ECO:0000313" key="2">
    <source>
        <dbReference type="Proteomes" id="UP000887565"/>
    </source>
</evidence>